<proteinExistence type="predicted"/>
<sequence>MDMTMAYHPDLTGKLVDVTHTKALDTSHRHVLSAQERQARGRPVTDVEMETMAERYPFTESATFLCRTVPAFLEPLDDDKATVDEAIYDE</sequence>
<keyword evidence="2" id="KW-1185">Reference proteome</keyword>
<dbReference type="EMBL" id="JAIVGD010000019">
    <property type="protein sequence ID" value="KAH0748140.1"/>
    <property type="molecule type" value="Genomic_DNA"/>
</dbReference>
<evidence type="ECO:0000313" key="2">
    <source>
        <dbReference type="Proteomes" id="UP000826656"/>
    </source>
</evidence>
<dbReference type="Proteomes" id="UP000826656">
    <property type="component" value="Unassembled WGS sequence"/>
</dbReference>
<name>A0ABQ7UEU8_SOLTU</name>
<accession>A0ABQ7UEU8</accession>
<organism evidence="1 2">
    <name type="scientific">Solanum tuberosum</name>
    <name type="common">Potato</name>
    <dbReference type="NCBI Taxonomy" id="4113"/>
    <lineage>
        <taxon>Eukaryota</taxon>
        <taxon>Viridiplantae</taxon>
        <taxon>Streptophyta</taxon>
        <taxon>Embryophyta</taxon>
        <taxon>Tracheophyta</taxon>
        <taxon>Spermatophyta</taxon>
        <taxon>Magnoliopsida</taxon>
        <taxon>eudicotyledons</taxon>
        <taxon>Gunneridae</taxon>
        <taxon>Pentapetalae</taxon>
        <taxon>asterids</taxon>
        <taxon>lamiids</taxon>
        <taxon>Solanales</taxon>
        <taxon>Solanaceae</taxon>
        <taxon>Solanoideae</taxon>
        <taxon>Solaneae</taxon>
        <taxon>Solanum</taxon>
    </lineage>
</organism>
<protein>
    <submittedName>
        <fullName evidence="1">Uncharacterized protein</fullName>
    </submittedName>
</protein>
<comment type="caution">
    <text evidence="1">The sequence shown here is derived from an EMBL/GenBank/DDBJ whole genome shotgun (WGS) entry which is preliminary data.</text>
</comment>
<evidence type="ECO:0000313" key="1">
    <source>
        <dbReference type="EMBL" id="KAH0748140.1"/>
    </source>
</evidence>
<gene>
    <name evidence="1" type="ORF">KY290_027372</name>
</gene>
<reference evidence="1 2" key="1">
    <citation type="journal article" date="2021" name="bioRxiv">
        <title>Chromosome-scale and haplotype-resolved genome assembly of a tetraploid potato cultivar.</title>
        <authorList>
            <person name="Sun H."/>
            <person name="Jiao W.-B."/>
            <person name="Krause K."/>
            <person name="Campoy J.A."/>
            <person name="Goel M."/>
            <person name="Folz-Donahue K."/>
            <person name="Kukat C."/>
            <person name="Huettel B."/>
            <person name="Schneeberger K."/>
        </authorList>
    </citation>
    <scope>NUCLEOTIDE SEQUENCE [LARGE SCALE GENOMIC DNA]</scope>
    <source>
        <strain evidence="1">SolTubOtavaFocal</strain>
        <tissue evidence="1">Leaves</tissue>
    </source>
</reference>